<evidence type="ECO:0000256" key="1">
    <source>
        <dbReference type="SAM" id="Phobius"/>
    </source>
</evidence>
<evidence type="ECO:0000313" key="2">
    <source>
        <dbReference type="EMBL" id="SFR65777.1"/>
    </source>
</evidence>
<feature type="transmembrane region" description="Helical" evidence="1">
    <location>
        <begin position="67"/>
        <end position="85"/>
    </location>
</feature>
<accession>A0A1I6IG57</accession>
<keyword evidence="3" id="KW-1185">Reference proteome</keyword>
<feature type="transmembrane region" description="Helical" evidence="1">
    <location>
        <begin position="136"/>
        <end position="155"/>
    </location>
</feature>
<dbReference type="EMBL" id="FOYT01000003">
    <property type="protein sequence ID" value="SFR65777.1"/>
    <property type="molecule type" value="Genomic_DNA"/>
</dbReference>
<reference evidence="3" key="1">
    <citation type="submission" date="2016-10" db="EMBL/GenBank/DDBJ databases">
        <authorList>
            <person name="Varghese N."/>
            <person name="Submissions S."/>
        </authorList>
    </citation>
    <scope>NUCLEOTIDE SEQUENCE [LARGE SCALE GENOMIC DNA]</scope>
    <source>
        <strain evidence="3">CGMCC 1.7736</strain>
    </source>
</reference>
<dbReference type="OrthoDB" id="313603at2157"/>
<feature type="transmembrane region" description="Helical" evidence="1">
    <location>
        <begin position="15"/>
        <end position="32"/>
    </location>
</feature>
<dbReference type="InterPro" id="IPR014509">
    <property type="entry name" value="YjdF-like"/>
</dbReference>
<sequence>MRLTAYVTERRQTRLVRFLQAVMVGILAVGLLTLNPGIVVNAAVGLLVTFLPAYLERNYKFAMNVGLVLWITVAMFLHAFGTLPLPALDFLSPYSATWWWDHMTHALSSSLVAGVAYATVVALDEHSEFVHMPPKVLFVFMLMFVLAFGVVWELLEFYISVGAGLVGADTVLTQYGLEDTVLDMFYNTVGGLLVAVFGSAHLSGVSRELAARLDARSANR</sequence>
<proteinExistence type="predicted"/>
<name>A0A1I6IG57_9EURY</name>
<dbReference type="RefSeq" id="WP_089809443.1">
    <property type="nucleotide sequence ID" value="NZ_FOYT01000003.1"/>
</dbReference>
<protein>
    <submittedName>
        <fullName evidence="2">Uncharacterized protein</fullName>
    </submittedName>
</protein>
<gene>
    <name evidence="2" type="ORF">SAMN04487947_3197</name>
</gene>
<feature type="transmembrane region" description="Helical" evidence="1">
    <location>
        <begin position="38"/>
        <end position="55"/>
    </location>
</feature>
<dbReference type="AlphaFoldDB" id="A0A1I6IG57"/>
<keyword evidence="1" id="KW-0472">Membrane</keyword>
<organism evidence="2 3">
    <name type="scientific">Halogeometricum rufum</name>
    <dbReference type="NCBI Taxonomy" id="553469"/>
    <lineage>
        <taxon>Archaea</taxon>
        <taxon>Methanobacteriati</taxon>
        <taxon>Methanobacteriota</taxon>
        <taxon>Stenosarchaea group</taxon>
        <taxon>Halobacteria</taxon>
        <taxon>Halobacteriales</taxon>
        <taxon>Haloferacaceae</taxon>
        <taxon>Halogeometricum</taxon>
    </lineage>
</organism>
<evidence type="ECO:0000313" key="3">
    <source>
        <dbReference type="Proteomes" id="UP000198531"/>
    </source>
</evidence>
<dbReference type="STRING" id="553469.SAMN04487947_3197"/>
<dbReference type="Proteomes" id="UP000198531">
    <property type="component" value="Unassembled WGS sequence"/>
</dbReference>
<keyword evidence="1" id="KW-0812">Transmembrane</keyword>
<keyword evidence="1" id="KW-1133">Transmembrane helix</keyword>
<feature type="transmembrane region" description="Helical" evidence="1">
    <location>
        <begin position="105"/>
        <end position="124"/>
    </location>
</feature>
<feature type="transmembrane region" description="Helical" evidence="1">
    <location>
        <begin position="184"/>
        <end position="202"/>
    </location>
</feature>
<dbReference type="Pfam" id="PF09997">
    <property type="entry name" value="DUF2238"/>
    <property type="match status" value="1"/>
</dbReference>